<organism evidence="2 3">
    <name type="scientific">Methylobacterium cerastii</name>
    <dbReference type="NCBI Taxonomy" id="932741"/>
    <lineage>
        <taxon>Bacteria</taxon>
        <taxon>Pseudomonadati</taxon>
        <taxon>Pseudomonadota</taxon>
        <taxon>Alphaproteobacteria</taxon>
        <taxon>Hyphomicrobiales</taxon>
        <taxon>Methylobacteriaceae</taxon>
        <taxon>Methylobacterium</taxon>
    </lineage>
</organism>
<reference evidence="2 3" key="1">
    <citation type="journal article" date="2021" name="Front. Microbiol.">
        <title>Comprehensive Comparative Genomics and Phenotyping of Methylobacterium Species.</title>
        <authorList>
            <person name="Alessa O."/>
            <person name="Ogura Y."/>
            <person name="Fujitani Y."/>
            <person name="Takami H."/>
            <person name="Hayashi T."/>
            <person name="Sahin N."/>
            <person name="Tani A."/>
        </authorList>
    </citation>
    <scope>NUCLEOTIDE SEQUENCE [LARGE SCALE GENOMIC DNA]</scope>
    <source>
        <strain evidence="2 3">DSM 23679</strain>
    </source>
</reference>
<accession>A0ABQ4QR82</accession>
<name>A0ABQ4QR82_9HYPH</name>
<evidence type="ECO:0000256" key="1">
    <source>
        <dbReference type="SAM" id="MobiDB-lite"/>
    </source>
</evidence>
<dbReference type="EMBL" id="BPQG01000116">
    <property type="protein sequence ID" value="GJD47122.1"/>
    <property type="molecule type" value="Genomic_DNA"/>
</dbReference>
<sequence>MFDLTQGFQPEFAKPFAPGSEVVPLIEVVVPSTGRAGRLGADRIEKIHRVIGIYTDVDIPSKDGPRPPKLPVMRECPEGMGEQYVKDAGAYPLVRKGETVVFDPSRRGLTHGALCVIEWHGGTRDVVLIHFRKIGGQGEPQWWVDPVNRVGAGTIYASDGPYDADHLRQKLVGTVVGVLVPRREHDEPEAIEAAEPASDETEADEAAAPDDADPVLAVIQAHAEARAAFVETCDATDKVWRQEQNLDTSDDAMAPGRAAWEAASHVETVAWNAVFETRPTTLAGIVAVIRHAQQWAPGNDGMIGAVDLRDILGSIAADVERLTQPGADNEVCSAEAAAALSFEAYDLDTPIRSTREWMERLSPYTVGLHLADRFLRMSKPELVAAIETLDGRGPEAVLSVLNAIHDTHEEMKALANIMGEAHTRLIVAGSSVIVSSDAKGA</sequence>
<evidence type="ECO:0000313" key="2">
    <source>
        <dbReference type="EMBL" id="GJD47122.1"/>
    </source>
</evidence>
<feature type="compositionally biased region" description="Acidic residues" evidence="1">
    <location>
        <begin position="189"/>
        <end position="209"/>
    </location>
</feature>
<comment type="caution">
    <text evidence="2">The sequence shown here is derived from an EMBL/GenBank/DDBJ whole genome shotgun (WGS) entry which is preliminary data.</text>
</comment>
<feature type="region of interest" description="Disordered" evidence="1">
    <location>
        <begin position="183"/>
        <end position="209"/>
    </location>
</feature>
<proteinExistence type="predicted"/>
<dbReference type="Proteomes" id="UP001055117">
    <property type="component" value="Unassembled WGS sequence"/>
</dbReference>
<keyword evidence="3" id="KW-1185">Reference proteome</keyword>
<protein>
    <submittedName>
        <fullName evidence="2">Uncharacterized protein</fullName>
    </submittedName>
</protein>
<gene>
    <name evidence="2" type="ORF">AFCDBAGC_5007</name>
</gene>
<evidence type="ECO:0000313" key="3">
    <source>
        <dbReference type="Proteomes" id="UP001055117"/>
    </source>
</evidence>